<keyword evidence="2 7" id="KW-0812">Transmembrane</keyword>
<dbReference type="InterPro" id="IPR052337">
    <property type="entry name" value="SAT4-like"/>
</dbReference>
<protein>
    <recommendedName>
        <fullName evidence="8">Rhodopsin domain-containing protein</fullName>
    </recommendedName>
</protein>
<name>A0ABR1RG61_9PEZI</name>
<gene>
    <name evidence="9" type="ORF">PG991_012006</name>
</gene>
<evidence type="ECO:0000256" key="5">
    <source>
        <dbReference type="ARBA" id="ARBA00038359"/>
    </source>
</evidence>
<evidence type="ECO:0000256" key="1">
    <source>
        <dbReference type="ARBA" id="ARBA00004141"/>
    </source>
</evidence>
<feature type="compositionally biased region" description="Basic and acidic residues" evidence="6">
    <location>
        <begin position="307"/>
        <end position="320"/>
    </location>
</feature>
<dbReference type="PANTHER" id="PTHR33048">
    <property type="entry name" value="PTH11-LIKE INTEGRAL MEMBRANE PROTEIN (AFU_ORTHOLOGUE AFUA_5G11245)"/>
    <property type="match status" value="1"/>
</dbReference>
<evidence type="ECO:0000313" key="10">
    <source>
        <dbReference type="Proteomes" id="UP001396898"/>
    </source>
</evidence>
<feature type="domain" description="Rhodopsin" evidence="8">
    <location>
        <begin position="48"/>
        <end position="179"/>
    </location>
</feature>
<evidence type="ECO:0000256" key="7">
    <source>
        <dbReference type="SAM" id="Phobius"/>
    </source>
</evidence>
<dbReference type="Pfam" id="PF20684">
    <property type="entry name" value="Fung_rhodopsin"/>
    <property type="match status" value="1"/>
</dbReference>
<feature type="transmembrane region" description="Helical" evidence="7">
    <location>
        <begin position="73"/>
        <end position="100"/>
    </location>
</feature>
<comment type="subcellular location">
    <subcellularLocation>
        <location evidence="1">Membrane</location>
        <topology evidence="1">Multi-pass membrane protein</topology>
    </subcellularLocation>
</comment>
<feature type="region of interest" description="Disordered" evidence="6">
    <location>
        <begin position="233"/>
        <end position="253"/>
    </location>
</feature>
<dbReference type="PANTHER" id="PTHR33048:SF47">
    <property type="entry name" value="INTEGRAL MEMBRANE PROTEIN-RELATED"/>
    <property type="match status" value="1"/>
</dbReference>
<feature type="transmembrane region" description="Helical" evidence="7">
    <location>
        <begin position="187"/>
        <end position="210"/>
    </location>
</feature>
<evidence type="ECO:0000256" key="6">
    <source>
        <dbReference type="SAM" id="MobiDB-lite"/>
    </source>
</evidence>
<feature type="transmembrane region" description="Helical" evidence="7">
    <location>
        <begin position="120"/>
        <end position="142"/>
    </location>
</feature>
<keyword evidence="4 7" id="KW-0472">Membrane</keyword>
<dbReference type="EMBL" id="JAQQWI010000016">
    <property type="protein sequence ID" value="KAK8009455.1"/>
    <property type="molecule type" value="Genomic_DNA"/>
</dbReference>
<feature type="transmembrane region" description="Helical" evidence="7">
    <location>
        <begin position="154"/>
        <end position="175"/>
    </location>
</feature>
<feature type="region of interest" description="Disordered" evidence="6">
    <location>
        <begin position="287"/>
        <end position="326"/>
    </location>
</feature>
<reference evidence="9 10" key="1">
    <citation type="submission" date="2023-01" db="EMBL/GenBank/DDBJ databases">
        <title>Analysis of 21 Apiospora genomes using comparative genomics revels a genus with tremendous synthesis potential of carbohydrate active enzymes and secondary metabolites.</title>
        <authorList>
            <person name="Sorensen T."/>
        </authorList>
    </citation>
    <scope>NUCLEOTIDE SEQUENCE [LARGE SCALE GENOMIC DNA]</scope>
    <source>
        <strain evidence="9 10">CBS 20057</strain>
    </source>
</reference>
<proteinExistence type="inferred from homology"/>
<accession>A0ABR1RG61</accession>
<evidence type="ECO:0000313" key="9">
    <source>
        <dbReference type="EMBL" id="KAK8009455.1"/>
    </source>
</evidence>
<keyword evidence="3 7" id="KW-1133">Transmembrane helix</keyword>
<organism evidence="9 10">
    <name type="scientific">Apiospora marii</name>
    <dbReference type="NCBI Taxonomy" id="335849"/>
    <lineage>
        <taxon>Eukaryota</taxon>
        <taxon>Fungi</taxon>
        <taxon>Dikarya</taxon>
        <taxon>Ascomycota</taxon>
        <taxon>Pezizomycotina</taxon>
        <taxon>Sordariomycetes</taxon>
        <taxon>Xylariomycetidae</taxon>
        <taxon>Amphisphaeriales</taxon>
        <taxon>Apiosporaceae</taxon>
        <taxon>Apiospora</taxon>
    </lineage>
</organism>
<evidence type="ECO:0000256" key="3">
    <source>
        <dbReference type="ARBA" id="ARBA00022989"/>
    </source>
</evidence>
<feature type="compositionally biased region" description="Gly residues" evidence="6">
    <location>
        <begin position="235"/>
        <end position="248"/>
    </location>
</feature>
<dbReference type="Proteomes" id="UP001396898">
    <property type="component" value="Unassembled WGS sequence"/>
</dbReference>
<evidence type="ECO:0000256" key="4">
    <source>
        <dbReference type="ARBA" id="ARBA00023136"/>
    </source>
</evidence>
<dbReference type="InterPro" id="IPR049326">
    <property type="entry name" value="Rhodopsin_dom_fungi"/>
</dbReference>
<comment type="similarity">
    <text evidence="5">Belongs to the SAT4 family.</text>
</comment>
<comment type="caution">
    <text evidence="9">The sequence shown here is derived from an EMBL/GenBank/DDBJ whole genome shotgun (WGS) entry which is preliminary data.</text>
</comment>
<evidence type="ECO:0000259" key="8">
    <source>
        <dbReference type="Pfam" id="PF20684"/>
    </source>
</evidence>
<evidence type="ECO:0000256" key="2">
    <source>
        <dbReference type="ARBA" id="ARBA00022692"/>
    </source>
</evidence>
<keyword evidence="10" id="KW-1185">Reference proteome</keyword>
<sequence length="326" mass="36221">MDPEIKSFVIEQWAEYGAITLILCSRLAVRIRVQGFRRLDGDDYLSVLAFWTEKLCILFLLKRLTRGLWVERLVKPMMAIVVTCYLIIVVVVTTYCIPFHNYWQIYPDPGTRCHPDTTGLYVAVLVMNCLTDLGIAAIPIPLLRHARMHWAKKIGIAVILCASVFTMIAAIMRVYFSMTGKVGAAPAFWACRECLVSCFVVNAPIFVAVFRSSFWRPSGSSYGSYFGSSGKGRRAGAGNGGGDGGGSGQVPAGHTELEDRKHAKNRYRHPHEMDTWLAHDRTIVDCEATSSTERIHQPQAGGPSSDDGDRKIHVKRDVRVQHTSSG</sequence>